<dbReference type="SMART" id="SM00014">
    <property type="entry name" value="acidPPc"/>
    <property type="match status" value="1"/>
</dbReference>
<dbReference type="Gene3D" id="1.20.144.10">
    <property type="entry name" value="Phosphatidic acid phosphatase type 2/haloperoxidase"/>
    <property type="match status" value="1"/>
</dbReference>
<dbReference type="InterPro" id="IPR036938">
    <property type="entry name" value="PAP2/HPO_sf"/>
</dbReference>
<sequence length="174" mass="19774">MRTLIILLTVFFTSLNANSLKTIEKTGDALQLVLPFYAVSLVLYNDDLQLGLNQFLLGLVSTQAGVEILKRTIKEQRPNKSNNLSFPSGHTTASFYVANFIHKRYNFAQAFLPYIFASFVAFSRIRTKKHYFHDALAGALFAYTINNLFTSKKIKCDVLMNSNKIKLQFNANFD</sequence>
<accession>A0ABS7WR29</accession>
<name>A0ABS7WR29_9BACT</name>
<keyword evidence="1" id="KW-0812">Transmembrane</keyword>
<keyword evidence="1" id="KW-0472">Membrane</keyword>
<evidence type="ECO:0000313" key="4">
    <source>
        <dbReference type="Proteomes" id="UP000786183"/>
    </source>
</evidence>
<gene>
    <name evidence="3" type="ORF">AVCANL283_03585</name>
</gene>
<keyword evidence="4" id="KW-1185">Reference proteome</keyword>
<feature type="transmembrane region" description="Helical" evidence="1">
    <location>
        <begin position="105"/>
        <end position="125"/>
    </location>
</feature>
<dbReference type="PANTHER" id="PTHR14969:SF13">
    <property type="entry name" value="AT30094P"/>
    <property type="match status" value="1"/>
</dbReference>
<dbReference type="RefSeq" id="WP_172229858.1">
    <property type="nucleotide sequence ID" value="NZ_CP035946.1"/>
</dbReference>
<evidence type="ECO:0000259" key="2">
    <source>
        <dbReference type="SMART" id="SM00014"/>
    </source>
</evidence>
<proteinExistence type="predicted"/>
<dbReference type="EMBL" id="JACGBB010000005">
    <property type="protein sequence ID" value="MBZ7987194.1"/>
    <property type="molecule type" value="Genomic_DNA"/>
</dbReference>
<dbReference type="Pfam" id="PF01569">
    <property type="entry name" value="PAP2"/>
    <property type="match status" value="1"/>
</dbReference>
<organism evidence="3 4">
    <name type="scientific">Campylobacter canadensis</name>
    <dbReference type="NCBI Taxonomy" id="449520"/>
    <lineage>
        <taxon>Bacteria</taxon>
        <taxon>Pseudomonadati</taxon>
        <taxon>Campylobacterota</taxon>
        <taxon>Epsilonproteobacteria</taxon>
        <taxon>Campylobacterales</taxon>
        <taxon>Campylobacteraceae</taxon>
        <taxon>Campylobacter</taxon>
    </lineage>
</organism>
<dbReference type="SUPFAM" id="SSF48317">
    <property type="entry name" value="Acid phosphatase/Vanadium-dependent haloperoxidase"/>
    <property type="match status" value="1"/>
</dbReference>
<keyword evidence="1" id="KW-1133">Transmembrane helix</keyword>
<dbReference type="InterPro" id="IPR000326">
    <property type="entry name" value="PAP2/HPO"/>
</dbReference>
<dbReference type="CDD" id="cd03394">
    <property type="entry name" value="PAP2_like_5"/>
    <property type="match status" value="1"/>
</dbReference>
<evidence type="ECO:0000256" key="1">
    <source>
        <dbReference type="SAM" id="Phobius"/>
    </source>
</evidence>
<evidence type="ECO:0000313" key="3">
    <source>
        <dbReference type="EMBL" id="MBZ7987194.1"/>
    </source>
</evidence>
<dbReference type="Proteomes" id="UP000786183">
    <property type="component" value="Unassembled WGS sequence"/>
</dbReference>
<comment type="caution">
    <text evidence="3">The sequence shown here is derived from an EMBL/GenBank/DDBJ whole genome shotgun (WGS) entry which is preliminary data.</text>
</comment>
<feature type="domain" description="Phosphatidic acid phosphatase type 2/haloperoxidase" evidence="2">
    <location>
        <begin position="50"/>
        <end position="150"/>
    </location>
</feature>
<reference evidence="3 4" key="1">
    <citation type="submission" date="2020-07" db="EMBL/GenBank/DDBJ databases">
        <title>Transfer of Campylobacter canadensis to the novel genus Avispirillum gen. nov., that also includes two novel species recovered from migratory waterfowl: Avispirillum anseris sp. nov. and Avispirillum brantae sp. nov.</title>
        <authorList>
            <person name="Miller W.G."/>
            <person name="Chapman M.H."/>
            <person name="Yee E."/>
            <person name="Inglis G.D."/>
        </authorList>
    </citation>
    <scope>NUCLEOTIDE SEQUENCE [LARGE SCALE GENOMIC DNA]</scope>
    <source>
        <strain evidence="3 4">L283</strain>
    </source>
</reference>
<protein>
    <submittedName>
        <fullName evidence="3">Phosphatase PAP2 family protein</fullName>
    </submittedName>
</protein>
<dbReference type="PANTHER" id="PTHR14969">
    <property type="entry name" value="SPHINGOSINE-1-PHOSPHATE PHOSPHOHYDROLASE"/>
    <property type="match status" value="1"/>
</dbReference>